<keyword evidence="1" id="KW-0732">Signal</keyword>
<proteinExistence type="predicted"/>
<feature type="signal peptide" evidence="1">
    <location>
        <begin position="1"/>
        <end position="20"/>
    </location>
</feature>
<dbReference type="RefSeq" id="WP_153734925.1">
    <property type="nucleotide sequence ID" value="NZ_WJNG01000001.1"/>
</dbReference>
<dbReference type="OrthoDB" id="2452352at2"/>
<dbReference type="PROSITE" id="PS51257">
    <property type="entry name" value="PROKAR_LIPOPROTEIN"/>
    <property type="match status" value="1"/>
</dbReference>
<gene>
    <name evidence="2" type="ORF">GH741_01085</name>
</gene>
<accession>A0A6A8D6M9</accession>
<dbReference type="EMBL" id="WJNG01000001">
    <property type="protein sequence ID" value="MRH41264.1"/>
    <property type="molecule type" value="Genomic_DNA"/>
</dbReference>
<dbReference type="Proteomes" id="UP000799092">
    <property type="component" value="Unassembled WGS sequence"/>
</dbReference>
<reference evidence="2" key="1">
    <citation type="submission" date="2019-11" db="EMBL/GenBank/DDBJ databases">
        <authorList>
            <person name="Li J."/>
        </authorList>
    </citation>
    <scope>NUCLEOTIDE SEQUENCE</scope>
    <source>
        <strain evidence="2">B6B</strain>
    </source>
</reference>
<keyword evidence="3" id="KW-1185">Reference proteome</keyword>
<name>A0A6A8D6M9_9BACI</name>
<evidence type="ECO:0000313" key="3">
    <source>
        <dbReference type="Proteomes" id="UP000799092"/>
    </source>
</evidence>
<evidence type="ECO:0000313" key="2">
    <source>
        <dbReference type="EMBL" id="MRH41264.1"/>
    </source>
</evidence>
<feature type="chain" id="PRO_5025516921" description="Lipoprotein" evidence="1">
    <location>
        <begin position="21"/>
        <end position="135"/>
    </location>
</feature>
<protein>
    <recommendedName>
        <fullName evidence="4">Lipoprotein</fullName>
    </recommendedName>
</protein>
<sequence length="135" mass="15444">MKKFIIVLLFLFIVGCSSQTDELTDFKQPPSMFAVINDKEYKMETGGFRWEFKQGLTTQVTQTDAASPNQIAEDFEPIVLGEDNRIEVVTKGNPEITAYLWNEEERVREITIKNDQFHVPAEKGKYIYEVIGGMG</sequence>
<evidence type="ECO:0008006" key="4">
    <source>
        <dbReference type="Google" id="ProtNLM"/>
    </source>
</evidence>
<organism evidence="2 3">
    <name type="scientific">Aquibacillus halophilus</name>
    <dbReference type="NCBI Taxonomy" id="930132"/>
    <lineage>
        <taxon>Bacteria</taxon>
        <taxon>Bacillati</taxon>
        <taxon>Bacillota</taxon>
        <taxon>Bacilli</taxon>
        <taxon>Bacillales</taxon>
        <taxon>Bacillaceae</taxon>
        <taxon>Aquibacillus</taxon>
    </lineage>
</organism>
<dbReference type="AlphaFoldDB" id="A0A6A8D6M9"/>
<evidence type="ECO:0000256" key="1">
    <source>
        <dbReference type="SAM" id="SignalP"/>
    </source>
</evidence>
<comment type="caution">
    <text evidence="2">The sequence shown here is derived from an EMBL/GenBank/DDBJ whole genome shotgun (WGS) entry which is preliminary data.</text>
</comment>